<feature type="compositionally biased region" description="Basic and acidic residues" evidence="1">
    <location>
        <begin position="1"/>
        <end position="28"/>
    </location>
</feature>
<dbReference type="GeneTree" id="ENSGT00390000007830"/>
<keyword evidence="4" id="KW-1185">Reference proteome</keyword>
<gene>
    <name evidence="3" type="primary">C17orf50</name>
</gene>
<dbReference type="FunCoup" id="H0VZK3">
    <property type="interactions" value="2"/>
</dbReference>
<dbReference type="Ensembl" id="ENSCPOT00000025082.2">
    <property type="protein sequence ID" value="ENSCPOP00000016137.2"/>
    <property type="gene ID" value="ENSCPOG00000019600.2"/>
</dbReference>
<name>H0VZK3_CAVPO</name>
<evidence type="ECO:0000259" key="2">
    <source>
        <dbReference type="Pfam" id="PF15470"/>
    </source>
</evidence>
<feature type="region of interest" description="Disordered" evidence="1">
    <location>
        <begin position="1"/>
        <end position="70"/>
    </location>
</feature>
<evidence type="ECO:0000256" key="1">
    <source>
        <dbReference type="SAM" id="MobiDB-lite"/>
    </source>
</evidence>
<dbReference type="eggNOG" id="ENOG502SXTN">
    <property type="taxonomic scope" value="Eukaryota"/>
</dbReference>
<dbReference type="HOGENOM" id="CLU_102789_0_0_1"/>
<dbReference type="InParanoid" id="H0VZK3"/>
<organism evidence="3 4">
    <name type="scientific">Cavia porcellus</name>
    <name type="common">Guinea pig</name>
    <dbReference type="NCBI Taxonomy" id="10141"/>
    <lineage>
        <taxon>Eukaryota</taxon>
        <taxon>Metazoa</taxon>
        <taxon>Chordata</taxon>
        <taxon>Craniata</taxon>
        <taxon>Vertebrata</taxon>
        <taxon>Euteleostomi</taxon>
        <taxon>Mammalia</taxon>
        <taxon>Eutheria</taxon>
        <taxon>Euarchontoglires</taxon>
        <taxon>Glires</taxon>
        <taxon>Rodentia</taxon>
        <taxon>Hystricomorpha</taxon>
        <taxon>Caviidae</taxon>
        <taxon>Cavia</taxon>
    </lineage>
</organism>
<evidence type="ECO:0000313" key="4">
    <source>
        <dbReference type="Proteomes" id="UP000005447"/>
    </source>
</evidence>
<proteinExistence type="predicted"/>
<dbReference type="PANTHER" id="PTHR37878:SF1">
    <property type="entry name" value="DUF4637 DOMAIN-CONTAINING PROTEIN"/>
    <property type="match status" value="1"/>
</dbReference>
<dbReference type="VEuPathDB" id="HostDB:ENSCPOG00000019600"/>
<dbReference type="Pfam" id="PF15470">
    <property type="entry name" value="DUF4637"/>
    <property type="match status" value="1"/>
</dbReference>
<dbReference type="Bgee" id="ENSCPOG00000019600">
    <property type="expression patterns" value="Expressed in testis and 2 other cell types or tissues"/>
</dbReference>
<reference evidence="3" key="2">
    <citation type="submission" date="2025-08" db="UniProtKB">
        <authorList>
            <consortium name="Ensembl"/>
        </authorList>
    </citation>
    <scope>IDENTIFICATION</scope>
    <source>
        <strain evidence="3">2N</strain>
    </source>
</reference>
<feature type="compositionally biased region" description="Low complexity" evidence="1">
    <location>
        <begin position="39"/>
        <end position="53"/>
    </location>
</feature>
<reference evidence="4" key="1">
    <citation type="journal article" date="2011" name="Nature">
        <title>A high-resolution map of human evolutionary constraint using 29 mammals.</title>
        <authorList>
            <person name="Lindblad-Toh K."/>
            <person name="Garber M."/>
            <person name="Zuk O."/>
            <person name="Lin M.F."/>
            <person name="Parker B.J."/>
            <person name="Washietl S."/>
            <person name="Kheradpour P."/>
            <person name="Ernst J."/>
            <person name="Jordan G."/>
            <person name="Mauceli E."/>
            <person name="Ward L.D."/>
            <person name="Lowe C.B."/>
            <person name="Holloway A.K."/>
            <person name="Clamp M."/>
            <person name="Gnerre S."/>
            <person name="Alfoldi J."/>
            <person name="Beal K."/>
            <person name="Chang J."/>
            <person name="Clawson H."/>
            <person name="Cuff J."/>
            <person name="Di Palma F."/>
            <person name="Fitzgerald S."/>
            <person name="Flicek P."/>
            <person name="Guttman M."/>
            <person name="Hubisz M.J."/>
            <person name="Jaffe D.B."/>
            <person name="Jungreis I."/>
            <person name="Kent W.J."/>
            <person name="Kostka D."/>
            <person name="Lara M."/>
            <person name="Martins A.L."/>
            <person name="Massingham T."/>
            <person name="Moltke I."/>
            <person name="Raney B.J."/>
            <person name="Rasmussen M.D."/>
            <person name="Robinson J."/>
            <person name="Stark A."/>
            <person name="Vilella A.J."/>
            <person name="Wen J."/>
            <person name="Xie X."/>
            <person name="Zody M.C."/>
            <person name="Baldwin J."/>
            <person name="Bloom T."/>
            <person name="Chin C.W."/>
            <person name="Heiman D."/>
            <person name="Nicol R."/>
            <person name="Nusbaum C."/>
            <person name="Young S."/>
            <person name="Wilkinson J."/>
            <person name="Worley K.C."/>
            <person name="Kovar C.L."/>
            <person name="Muzny D.M."/>
            <person name="Gibbs R.A."/>
            <person name="Cree A."/>
            <person name="Dihn H.H."/>
            <person name="Fowler G."/>
            <person name="Jhangiani S."/>
            <person name="Joshi V."/>
            <person name="Lee S."/>
            <person name="Lewis L.R."/>
            <person name="Nazareth L.V."/>
            <person name="Okwuonu G."/>
            <person name="Santibanez J."/>
            <person name="Warren W.C."/>
            <person name="Mardis E.R."/>
            <person name="Weinstock G.M."/>
            <person name="Wilson R.K."/>
            <person name="Delehaunty K."/>
            <person name="Dooling D."/>
            <person name="Fronik C."/>
            <person name="Fulton L."/>
            <person name="Fulton B."/>
            <person name="Graves T."/>
            <person name="Minx P."/>
            <person name="Sodergren E."/>
            <person name="Birney E."/>
            <person name="Margulies E.H."/>
            <person name="Herrero J."/>
            <person name="Green E.D."/>
            <person name="Haussler D."/>
            <person name="Siepel A."/>
            <person name="Goldman N."/>
            <person name="Pollard K.S."/>
            <person name="Pedersen J.S."/>
            <person name="Lander E.S."/>
            <person name="Kellis M."/>
        </authorList>
    </citation>
    <scope>NUCLEOTIDE SEQUENCE [LARGE SCALE GENOMIC DNA]</scope>
    <source>
        <strain evidence="4">2N</strain>
    </source>
</reference>
<dbReference type="PANTHER" id="PTHR37878">
    <property type="entry name" value="HYPOTHETICAL PROTEIN LOC689039"/>
    <property type="match status" value="1"/>
</dbReference>
<feature type="domain" description="DUF4637" evidence="2">
    <location>
        <begin position="116"/>
        <end position="158"/>
    </location>
</feature>
<reference evidence="3" key="3">
    <citation type="submission" date="2025-09" db="UniProtKB">
        <authorList>
            <consortium name="Ensembl"/>
        </authorList>
    </citation>
    <scope>IDENTIFICATION</scope>
    <source>
        <strain evidence="3">2N</strain>
    </source>
</reference>
<evidence type="ECO:0000313" key="3">
    <source>
        <dbReference type="Ensembl" id="ENSCPOP00000016137.2"/>
    </source>
</evidence>
<feature type="compositionally biased region" description="Acidic residues" evidence="1">
    <location>
        <begin position="29"/>
        <end position="38"/>
    </location>
</feature>
<dbReference type="AlphaFoldDB" id="H0VZK3"/>
<dbReference type="InterPro" id="IPR029174">
    <property type="entry name" value="DUF4637"/>
</dbReference>
<dbReference type="Proteomes" id="UP000005447">
    <property type="component" value="Unassembled WGS sequence"/>
</dbReference>
<sequence>MDKHNAKTPLWKKELEESWDRETPQERVEDSEEDEEPGTVESAAGDAVALGAADQDDRRERGSVSYSPLRQESSTQEVALLRRADSGFWGCFSPFALFSSLMAPADRNRSLPEERCVLETPRLRPKRGGCTRCEILFCKKCSTLHSHPAYVAHCVLEHPDLGRAEATGGSERTDSQPWCLPCFPLR</sequence>
<protein>
    <submittedName>
        <fullName evidence="3">Chromosome 17 open reading frame 50</fullName>
    </submittedName>
</protein>
<accession>H0VZK3</accession>
<dbReference type="EMBL" id="AAKN02033107">
    <property type="status" value="NOT_ANNOTATED_CDS"/>
    <property type="molecule type" value="Genomic_DNA"/>
</dbReference>
<dbReference type="OMA" id="HCVLEHP"/>